<protein>
    <recommendedName>
        <fullName evidence="8">Ion transport domain-containing protein</fullName>
    </recommendedName>
</protein>
<keyword evidence="6" id="KW-0175">Coiled coil</keyword>
<feature type="transmembrane region" description="Helical" evidence="7">
    <location>
        <begin position="147"/>
        <end position="167"/>
    </location>
</feature>
<feature type="domain" description="Ion transport" evidence="8">
    <location>
        <begin position="23"/>
        <end position="173"/>
    </location>
</feature>
<sequence length="307" mass="35823">MMIIPFRLMCSLTPAMLFFDNALSLLVVLLISVHFLFYSRAVKFIGPFVLMIYTILSRDLSRFFLIYAIFLIGFSQAFYIIFMSCNRQKAEYQNATLSKDTDGIMDHPMEAIMRIFIMTIGEFMVFYRKMVTSCDRTMMIYIGKAMFIIYELFVSVMQLNLLIAMMGRTYDLISGTQTEWKRQWAQVILMLEFSLNPKARLNALLKYSRPIGISKQERAFVVVRKTSDSLSEMEKQFRKKQEQCMREKKRALLKRRLKLFFSSHCFKYATLMLNVKDHASNHLNASMTVGSPADPICRILTDIIISL</sequence>
<evidence type="ECO:0000313" key="10">
    <source>
        <dbReference type="Proteomes" id="UP000270924"/>
    </source>
</evidence>
<evidence type="ECO:0000256" key="7">
    <source>
        <dbReference type="SAM" id="Phobius"/>
    </source>
</evidence>
<evidence type="ECO:0000259" key="8">
    <source>
        <dbReference type="Pfam" id="PF00520"/>
    </source>
</evidence>
<evidence type="ECO:0000256" key="2">
    <source>
        <dbReference type="ARBA" id="ARBA00022692"/>
    </source>
</evidence>
<evidence type="ECO:0000256" key="1">
    <source>
        <dbReference type="ARBA" id="ARBA00004141"/>
    </source>
</evidence>
<dbReference type="Proteomes" id="UP000270924">
    <property type="component" value="Unassembled WGS sequence"/>
</dbReference>
<dbReference type="PANTHER" id="PTHR10582">
    <property type="entry name" value="TRANSIENT RECEPTOR POTENTIAL ION CHANNEL PROTEIN"/>
    <property type="match status" value="1"/>
</dbReference>
<comment type="subcellular location">
    <subcellularLocation>
        <location evidence="1">Membrane</location>
        <topology evidence="1">Multi-pass membrane protein</topology>
    </subcellularLocation>
</comment>
<evidence type="ECO:0000256" key="4">
    <source>
        <dbReference type="ARBA" id="ARBA00022989"/>
    </source>
</evidence>
<name>A0A3P7EUJ2_WUCBA</name>
<keyword evidence="2 7" id="KW-0812">Transmembrane</keyword>
<organism evidence="9 10">
    <name type="scientific">Wuchereria bancrofti</name>
    <dbReference type="NCBI Taxonomy" id="6293"/>
    <lineage>
        <taxon>Eukaryota</taxon>
        <taxon>Metazoa</taxon>
        <taxon>Ecdysozoa</taxon>
        <taxon>Nematoda</taxon>
        <taxon>Chromadorea</taxon>
        <taxon>Rhabditida</taxon>
        <taxon>Spirurina</taxon>
        <taxon>Spiruromorpha</taxon>
        <taxon>Filarioidea</taxon>
        <taxon>Onchocercidae</taxon>
        <taxon>Wuchereria</taxon>
    </lineage>
</organism>
<evidence type="ECO:0000256" key="6">
    <source>
        <dbReference type="SAM" id="Coils"/>
    </source>
</evidence>
<dbReference type="OrthoDB" id="533508at2759"/>
<dbReference type="EMBL" id="UYWW01012253">
    <property type="protein sequence ID" value="VDM20067.1"/>
    <property type="molecule type" value="Genomic_DNA"/>
</dbReference>
<keyword evidence="3" id="KW-0677">Repeat</keyword>
<keyword evidence="4 7" id="KW-1133">Transmembrane helix</keyword>
<dbReference type="GO" id="GO:0098703">
    <property type="term" value="P:calcium ion import across plasma membrane"/>
    <property type="evidence" value="ECO:0007669"/>
    <property type="project" value="TreeGrafter"/>
</dbReference>
<keyword evidence="10" id="KW-1185">Reference proteome</keyword>
<gene>
    <name evidence="9" type="ORF">WBA_LOCUS11007</name>
</gene>
<accession>A0A3P7EUJ2</accession>
<dbReference type="InterPro" id="IPR024862">
    <property type="entry name" value="TRPV"/>
</dbReference>
<dbReference type="Pfam" id="PF00520">
    <property type="entry name" value="Ion_trans"/>
    <property type="match status" value="1"/>
</dbReference>
<dbReference type="InParanoid" id="A0A3P7EUJ2"/>
<evidence type="ECO:0000256" key="5">
    <source>
        <dbReference type="ARBA" id="ARBA00023136"/>
    </source>
</evidence>
<dbReference type="PANTHER" id="PTHR10582:SF30">
    <property type="entry name" value="ION TRANSPORT DOMAIN-CONTAINING PROTEIN"/>
    <property type="match status" value="1"/>
</dbReference>
<dbReference type="GO" id="GO:0005262">
    <property type="term" value="F:calcium channel activity"/>
    <property type="evidence" value="ECO:0007669"/>
    <property type="project" value="TreeGrafter"/>
</dbReference>
<evidence type="ECO:0000313" key="9">
    <source>
        <dbReference type="EMBL" id="VDM20067.1"/>
    </source>
</evidence>
<evidence type="ECO:0000256" key="3">
    <source>
        <dbReference type="ARBA" id="ARBA00022737"/>
    </source>
</evidence>
<dbReference type="AlphaFoldDB" id="A0A3P7EUJ2"/>
<feature type="transmembrane region" description="Helical" evidence="7">
    <location>
        <begin position="111"/>
        <end position="127"/>
    </location>
</feature>
<dbReference type="InterPro" id="IPR005821">
    <property type="entry name" value="Ion_trans_dom"/>
</dbReference>
<dbReference type="GO" id="GO:0005886">
    <property type="term" value="C:plasma membrane"/>
    <property type="evidence" value="ECO:0007669"/>
    <property type="project" value="TreeGrafter"/>
</dbReference>
<reference evidence="9 10" key="1">
    <citation type="submission" date="2018-11" db="EMBL/GenBank/DDBJ databases">
        <authorList>
            <consortium name="Pathogen Informatics"/>
        </authorList>
    </citation>
    <scope>NUCLEOTIDE SEQUENCE [LARGE SCALE GENOMIC DNA]</scope>
</reference>
<keyword evidence="5 7" id="KW-0472">Membrane</keyword>
<feature type="transmembrane region" description="Helical" evidence="7">
    <location>
        <begin position="12"/>
        <end position="31"/>
    </location>
</feature>
<feature type="coiled-coil region" evidence="6">
    <location>
        <begin position="223"/>
        <end position="250"/>
    </location>
</feature>
<proteinExistence type="predicted"/>
<feature type="transmembrane region" description="Helical" evidence="7">
    <location>
        <begin position="63"/>
        <end position="82"/>
    </location>
</feature>